<dbReference type="NCBIfam" id="NF004314">
    <property type="entry name" value="PRK05710.1-3"/>
    <property type="match status" value="1"/>
</dbReference>
<dbReference type="GO" id="GO:0008270">
    <property type="term" value="F:zinc ion binding"/>
    <property type="evidence" value="ECO:0007669"/>
    <property type="project" value="UniProtKB-UniRule"/>
</dbReference>
<comment type="function">
    <text evidence="7">Catalyzes the tRNA-independent activation of glutamate in presence of ATP and the subsequent transfer of glutamate onto a tRNA(Asp). Glutamate is transferred on the 2-amino-5-(4,5-dihydroxy-2-cyclopenten-1-yl) moiety of the queuosine in the wobble position of the QUC anticodon.</text>
</comment>
<evidence type="ECO:0000313" key="11">
    <source>
        <dbReference type="Proteomes" id="UP000183920"/>
    </source>
</evidence>
<evidence type="ECO:0000256" key="4">
    <source>
        <dbReference type="ARBA" id="ARBA00022833"/>
    </source>
</evidence>
<feature type="binding site" evidence="7">
    <location>
        <position position="199"/>
    </location>
    <ligand>
        <name>L-glutamate</name>
        <dbReference type="ChEBI" id="CHEBI:29985"/>
    </ligand>
</feature>
<comment type="similarity">
    <text evidence="7">Belongs to the class-I aminoacyl-tRNA synthetase family. GluQ subfamily.</text>
</comment>
<dbReference type="AlphaFoldDB" id="A0A0G4Q6T3"/>
<proteinExistence type="inferred from homology"/>
<dbReference type="InterPro" id="IPR020058">
    <property type="entry name" value="Glu/Gln-tRNA-synth_Ib_cat-dom"/>
</dbReference>
<evidence type="ECO:0000256" key="5">
    <source>
        <dbReference type="ARBA" id="ARBA00022840"/>
    </source>
</evidence>
<dbReference type="EC" id="6.1.1.-" evidence="7"/>
<dbReference type="GO" id="GO:0005524">
    <property type="term" value="F:ATP binding"/>
    <property type="evidence" value="ECO:0007669"/>
    <property type="project" value="UniProtKB-KW"/>
</dbReference>
<dbReference type="EMBL" id="CVRY01000003">
    <property type="protein sequence ID" value="CRL61588.1"/>
    <property type="molecule type" value="Genomic_DNA"/>
</dbReference>
<feature type="domain" description="Glutamyl/glutaminyl-tRNA synthetase class Ib catalytic" evidence="9">
    <location>
        <begin position="10"/>
        <end position="244"/>
    </location>
</feature>
<evidence type="ECO:0000256" key="7">
    <source>
        <dbReference type="HAMAP-Rule" id="MF_01428"/>
    </source>
</evidence>
<keyword evidence="3 7" id="KW-0547">Nucleotide-binding</keyword>
<feature type="binding site" evidence="7">
    <location>
        <position position="104"/>
    </location>
    <ligand>
        <name>Zn(2+)</name>
        <dbReference type="ChEBI" id="CHEBI:29105"/>
    </ligand>
</feature>
<reference evidence="11" key="1">
    <citation type="submission" date="2015-06" db="EMBL/GenBank/DDBJ databases">
        <authorList>
            <person name="Urmite Genomes"/>
        </authorList>
    </citation>
    <scope>NUCLEOTIDE SEQUENCE [LARGE SCALE GENOMIC DNA]</scope>
    <source>
        <strain evidence="11">CSUR P1867</strain>
    </source>
</reference>
<dbReference type="InterPro" id="IPR014729">
    <property type="entry name" value="Rossmann-like_a/b/a_fold"/>
</dbReference>
<feature type="binding site" evidence="7">
    <location>
        <begin position="10"/>
        <end position="14"/>
    </location>
    <ligand>
        <name>L-glutamate</name>
        <dbReference type="ChEBI" id="CHEBI:29985"/>
    </ligand>
</feature>
<dbReference type="InterPro" id="IPR000924">
    <property type="entry name" value="Glu/Gln-tRNA-synth"/>
</dbReference>
<dbReference type="GO" id="GO:0005829">
    <property type="term" value="C:cytosol"/>
    <property type="evidence" value="ECO:0007669"/>
    <property type="project" value="TreeGrafter"/>
</dbReference>
<dbReference type="InterPro" id="IPR049940">
    <property type="entry name" value="GluQ/Sye"/>
</dbReference>
<dbReference type="GO" id="GO:0006400">
    <property type="term" value="P:tRNA modification"/>
    <property type="evidence" value="ECO:0007669"/>
    <property type="project" value="InterPro"/>
</dbReference>
<evidence type="ECO:0000256" key="8">
    <source>
        <dbReference type="RuleBase" id="RU363037"/>
    </source>
</evidence>
<feature type="binding site" evidence="7">
    <location>
        <position position="181"/>
    </location>
    <ligand>
        <name>L-glutamate</name>
        <dbReference type="ChEBI" id="CHEBI:29985"/>
    </ligand>
</feature>
<sequence>MHEITDYIGRFAPSPTGRLHFGSLVTALGSYLQARAHHGRWLLRIDDIDPLREPPGTALQIIRTLEHYGLFWDEEILYQSQRHDAYREILHTLWKEGVCYHCHCSRHRLHDLGGVYDNHCRHREPLTNNVTPFDKESAWRLIQQHPVYHFEDTIQGTYYSKSTSIVLEDMIIHRKGNLFAYNLVTVIDDSYQGVTEVVRGADLLDPTLRQISLHKQLNLPIPRYAHLPLVINHDGNKLSKQNHANALPDTDPRPVIIDALRFLNQPIIAGWQDYSLTSLLEIAIAQWSPSEILKQNHQQQRYE</sequence>
<dbReference type="PRINTS" id="PR00987">
    <property type="entry name" value="TRNASYNTHGLU"/>
</dbReference>
<feature type="binding site" evidence="7">
    <location>
        <position position="120"/>
    </location>
    <ligand>
        <name>Zn(2+)</name>
        <dbReference type="ChEBI" id="CHEBI:29105"/>
    </ligand>
</feature>
<accession>A0A0G4Q6T3</accession>
<dbReference type="GO" id="GO:0006424">
    <property type="term" value="P:glutamyl-tRNA aminoacylation"/>
    <property type="evidence" value="ECO:0007669"/>
    <property type="project" value="InterPro"/>
</dbReference>
<organism evidence="10 11">
    <name type="scientific">Proteus penneri</name>
    <dbReference type="NCBI Taxonomy" id="102862"/>
    <lineage>
        <taxon>Bacteria</taxon>
        <taxon>Pseudomonadati</taxon>
        <taxon>Pseudomonadota</taxon>
        <taxon>Gammaproteobacteria</taxon>
        <taxon>Enterobacterales</taxon>
        <taxon>Morganellaceae</taxon>
        <taxon>Proteus</taxon>
    </lineage>
</organism>
<keyword evidence="5 7" id="KW-0067">ATP-binding</keyword>
<dbReference type="NCBIfam" id="TIGR03838">
    <property type="entry name" value="queuosine_YadB"/>
    <property type="match status" value="1"/>
</dbReference>
<dbReference type="HAMAP" id="MF_01428">
    <property type="entry name" value="Glu_Q_tRNA_synth"/>
    <property type="match status" value="1"/>
</dbReference>
<feature type="short sequence motif" description="'HIGH' region" evidence="7">
    <location>
        <begin position="13"/>
        <end position="23"/>
    </location>
</feature>
<dbReference type="Pfam" id="PF00749">
    <property type="entry name" value="tRNA-synt_1c"/>
    <property type="match status" value="1"/>
</dbReference>
<name>A0A0G4Q6T3_9GAMM</name>
<dbReference type="InterPro" id="IPR022380">
    <property type="entry name" value="Glu-Q_tRNA(Asp)_Synthase"/>
</dbReference>
<feature type="binding site" evidence="7">
    <location>
        <position position="240"/>
    </location>
    <ligand>
        <name>ATP</name>
        <dbReference type="ChEBI" id="CHEBI:30616"/>
    </ligand>
</feature>
<keyword evidence="1 7" id="KW-0436">Ligase</keyword>
<dbReference type="RefSeq" id="WP_072063597.1">
    <property type="nucleotide sequence ID" value="NZ_CVRY01000003.1"/>
</dbReference>
<keyword evidence="8" id="KW-0648">Protein biosynthesis</keyword>
<evidence type="ECO:0000256" key="2">
    <source>
        <dbReference type="ARBA" id="ARBA00022723"/>
    </source>
</evidence>
<comment type="cofactor">
    <cofactor evidence="7">
        <name>Zn(2+)</name>
        <dbReference type="ChEBI" id="CHEBI:29105"/>
    </cofactor>
    <text evidence="7">Binds 1 zinc ion per subunit.</text>
</comment>
<dbReference type="PANTHER" id="PTHR43311">
    <property type="entry name" value="GLUTAMATE--TRNA LIGASE"/>
    <property type="match status" value="1"/>
</dbReference>
<keyword evidence="4 7" id="KW-0862">Zinc</keyword>
<feature type="binding site" evidence="7">
    <location>
        <position position="46"/>
    </location>
    <ligand>
        <name>L-glutamate</name>
        <dbReference type="ChEBI" id="CHEBI:29985"/>
    </ligand>
</feature>
<dbReference type="GO" id="GO:0004818">
    <property type="term" value="F:glutamate-tRNA ligase activity"/>
    <property type="evidence" value="ECO:0007669"/>
    <property type="project" value="TreeGrafter"/>
</dbReference>
<keyword evidence="2 7" id="KW-0479">Metal-binding</keyword>
<gene>
    <name evidence="7 10" type="primary">gluQ</name>
    <name evidence="10" type="ORF">BN1804_01545</name>
</gene>
<evidence type="ECO:0000256" key="1">
    <source>
        <dbReference type="ARBA" id="ARBA00022598"/>
    </source>
</evidence>
<dbReference type="FunFam" id="3.40.50.620:FF:000093">
    <property type="entry name" value="Glutamyl-Q tRNA(Asp) synthetase"/>
    <property type="match status" value="1"/>
</dbReference>
<dbReference type="PANTHER" id="PTHR43311:SF1">
    <property type="entry name" value="GLUTAMYL-Q TRNA(ASP) SYNTHETASE"/>
    <property type="match status" value="1"/>
</dbReference>
<keyword evidence="6 7" id="KW-0030">Aminoacyl-tRNA synthetase</keyword>
<evidence type="ECO:0000256" key="3">
    <source>
        <dbReference type="ARBA" id="ARBA00022741"/>
    </source>
</evidence>
<dbReference type="Proteomes" id="UP000183920">
    <property type="component" value="Unassembled WGS sequence"/>
</dbReference>
<dbReference type="SUPFAM" id="SSF52374">
    <property type="entry name" value="Nucleotidylyl transferase"/>
    <property type="match status" value="1"/>
</dbReference>
<evidence type="ECO:0000256" key="6">
    <source>
        <dbReference type="ARBA" id="ARBA00023146"/>
    </source>
</evidence>
<feature type="binding site" evidence="7">
    <location>
        <position position="102"/>
    </location>
    <ligand>
        <name>Zn(2+)</name>
        <dbReference type="ChEBI" id="CHEBI:29105"/>
    </ligand>
</feature>
<dbReference type="Gene3D" id="3.40.50.620">
    <property type="entry name" value="HUPs"/>
    <property type="match status" value="1"/>
</dbReference>
<feature type="binding site" evidence="7">
    <location>
        <position position="116"/>
    </location>
    <ligand>
        <name>Zn(2+)</name>
        <dbReference type="ChEBI" id="CHEBI:29105"/>
    </ligand>
</feature>
<feature type="short sequence motif" description="'KMSKS' region" evidence="7">
    <location>
        <begin position="237"/>
        <end position="241"/>
    </location>
</feature>
<protein>
    <recommendedName>
        <fullName evidence="7">Glutamyl-Q tRNA(Asp) synthetase</fullName>
        <shortName evidence="7">Glu-Q-RSs</shortName>
        <ecNumber evidence="7">6.1.1.-</ecNumber>
    </recommendedName>
</protein>
<evidence type="ECO:0000313" key="10">
    <source>
        <dbReference type="EMBL" id="CRL61588.1"/>
    </source>
</evidence>
<evidence type="ECO:0000259" key="9">
    <source>
        <dbReference type="Pfam" id="PF00749"/>
    </source>
</evidence>